<sequence>MEPMYLRKVSDIGTENPIVARLCVQSIDLMKPFNLDQKLQDDIYNVLGVNVKDRLVACYKSYIYIYNEIIRLDKEISLSKTDKVNPNIVEIPTIIDLNEKCENFLYQSKLALRDLCVLFKIIYNKTFDEPRFDKIYDWAKNEFGENNSLTKMIKSDHDTWIRRVISMRNAVEHRGGHSGDLHITNMELAPDNKFTWPKWRLNDEVNGSVLKDMEIYIYNMLAFCEDLQIVILERISPDSPFTFVEIPEEERDINCPIRLKVSLKPEYFKGISE</sequence>
<accession>A0ABS7BUZ4</accession>
<dbReference type="EMBL" id="JAHZIK010000001">
    <property type="protein sequence ID" value="MBW7452450.1"/>
    <property type="molecule type" value="Genomic_DNA"/>
</dbReference>
<keyword evidence="2" id="KW-1185">Reference proteome</keyword>
<evidence type="ECO:0000313" key="2">
    <source>
        <dbReference type="Proteomes" id="UP001519887"/>
    </source>
</evidence>
<comment type="caution">
    <text evidence="1">The sequence shown here is derived from an EMBL/GenBank/DDBJ whole genome shotgun (WGS) entry which is preliminary data.</text>
</comment>
<organism evidence="1 2">
    <name type="scientific">Paenibacillus sepulcri</name>
    <dbReference type="NCBI Taxonomy" id="359917"/>
    <lineage>
        <taxon>Bacteria</taxon>
        <taxon>Bacillati</taxon>
        <taxon>Bacillota</taxon>
        <taxon>Bacilli</taxon>
        <taxon>Bacillales</taxon>
        <taxon>Paenibacillaceae</taxon>
        <taxon>Paenibacillus</taxon>
    </lineage>
</organism>
<reference evidence="1 2" key="1">
    <citation type="submission" date="2021-07" db="EMBL/GenBank/DDBJ databases">
        <title>Paenibacillus radiodurans sp. nov., isolated from the southeastern edge of Tengger Desert.</title>
        <authorList>
            <person name="Zhang G."/>
        </authorList>
    </citation>
    <scope>NUCLEOTIDE SEQUENCE [LARGE SCALE GENOMIC DNA]</scope>
    <source>
        <strain evidence="1 2">CCM 7311</strain>
    </source>
</reference>
<evidence type="ECO:0000313" key="1">
    <source>
        <dbReference type="EMBL" id="MBW7452450.1"/>
    </source>
</evidence>
<dbReference type="Proteomes" id="UP001519887">
    <property type="component" value="Unassembled WGS sequence"/>
</dbReference>
<proteinExistence type="predicted"/>
<dbReference type="RefSeq" id="WP_210045140.1">
    <property type="nucleotide sequence ID" value="NZ_JBHLVU010000013.1"/>
</dbReference>
<gene>
    <name evidence="1" type="ORF">K0U00_00150</name>
</gene>
<evidence type="ECO:0008006" key="3">
    <source>
        <dbReference type="Google" id="ProtNLM"/>
    </source>
</evidence>
<name>A0ABS7BUZ4_9BACL</name>
<protein>
    <recommendedName>
        <fullName evidence="3">Apea-like HEPN domain-containing protein</fullName>
    </recommendedName>
</protein>